<evidence type="ECO:0000256" key="1">
    <source>
        <dbReference type="ARBA" id="ARBA00004162"/>
    </source>
</evidence>
<accession>A0A6I1E0K6</accession>
<sequence length="155" mass="17422">MKSIRNNKKAQPAISTAALPDIVFILLFFFMTVTTIKSETLLVDNNLPQANQVKKLEKKDRVIEIYVGRPNQDLAKVLGSEPRIQLNNKIAHMSEVGPYVLQELAQKPDAIRNLVTVSLKIDKDVNVGVVSDIKEELRKVNLLKVNYTVFQGNPL</sequence>
<name>A0A6I1E0K6_9FLAO</name>
<protein>
    <submittedName>
        <fullName evidence="9">Biopolymer transporter ExbD</fullName>
    </submittedName>
</protein>
<comment type="caution">
    <text evidence="9">The sequence shown here is derived from an EMBL/GenBank/DDBJ whole genome shotgun (WGS) entry which is preliminary data.</text>
</comment>
<evidence type="ECO:0000256" key="6">
    <source>
        <dbReference type="ARBA" id="ARBA00023136"/>
    </source>
</evidence>
<keyword evidence="5 8" id="KW-1133">Transmembrane helix</keyword>
<keyword evidence="7" id="KW-0653">Protein transport</keyword>
<dbReference type="GO" id="GO:0005886">
    <property type="term" value="C:plasma membrane"/>
    <property type="evidence" value="ECO:0007669"/>
    <property type="project" value="UniProtKB-SubCell"/>
</dbReference>
<dbReference type="AlphaFoldDB" id="A0A6I1E0K6"/>
<dbReference type="Proteomes" id="UP000429785">
    <property type="component" value="Unassembled WGS sequence"/>
</dbReference>
<evidence type="ECO:0000256" key="2">
    <source>
        <dbReference type="ARBA" id="ARBA00005811"/>
    </source>
</evidence>
<keyword evidence="7" id="KW-0813">Transport</keyword>
<reference evidence="9 10" key="1">
    <citation type="submission" date="2019-10" db="EMBL/GenBank/DDBJ databases">
        <title>Muricauda olearia CL-SS4 JCM15563 genome.</title>
        <authorList>
            <person name="Liu L."/>
        </authorList>
    </citation>
    <scope>NUCLEOTIDE SEQUENCE [LARGE SCALE GENOMIC DNA]</scope>
    <source>
        <strain evidence="9 10">CL-SS4</strain>
    </source>
</reference>
<feature type="transmembrane region" description="Helical" evidence="8">
    <location>
        <begin position="12"/>
        <end position="31"/>
    </location>
</feature>
<proteinExistence type="inferred from homology"/>
<keyword evidence="6 8" id="KW-0472">Membrane</keyword>
<dbReference type="RefSeq" id="WP_152132487.1">
    <property type="nucleotide sequence ID" value="NZ_WELG01000002.1"/>
</dbReference>
<evidence type="ECO:0000256" key="8">
    <source>
        <dbReference type="SAM" id="Phobius"/>
    </source>
</evidence>
<evidence type="ECO:0000256" key="3">
    <source>
        <dbReference type="ARBA" id="ARBA00022475"/>
    </source>
</evidence>
<gene>
    <name evidence="9" type="ORF">F8C76_15070</name>
</gene>
<evidence type="ECO:0000313" key="10">
    <source>
        <dbReference type="Proteomes" id="UP000429785"/>
    </source>
</evidence>
<dbReference type="GO" id="GO:0015031">
    <property type="term" value="P:protein transport"/>
    <property type="evidence" value="ECO:0007669"/>
    <property type="project" value="UniProtKB-KW"/>
</dbReference>
<dbReference type="GO" id="GO:0022857">
    <property type="term" value="F:transmembrane transporter activity"/>
    <property type="evidence" value="ECO:0007669"/>
    <property type="project" value="InterPro"/>
</dbReference>
<evidence type="ECO:0000313" key="9">
    <source>
        <dbReference type="EMBL" id="KAB7529153.1"/>
    </source>
</evidence>
<keyword evidence="4 7" id="KW-0812">Transmembrane</keyword>
<organism evidence="9 10">
    <name type="scientific">Flagellimonas olearia</name>
    <dbReference type="NCBI Taxonomy" id="552546"/>
    <lineage>
        <taxon>Bacteria</taxon>
        <taxon>Pseudomonadati</taxon>
        <taxon>Bacteroidota</taxon>
        <taxon>Flavobacteriia</taxon>
        <taxon>Flavobacteriales</taxon>
        <taxon>Flavobacteriaceae</taxon>
        <taxon>Flagellimonas</taxon>
    </lineage>
</organism>
<keyword evidence="3" id="KW-1003">Cell membrane</keyword>
<dbReference type="OrthoDB" id="9810103at2"/>
<comment type="subcellular location">
    <subcellularLocation>
        <location evidence="1">Cell membrane</location>
        <topology evidence="1">Single-pass membrane protein</topology>
    </subcellularLocation>
    <subcellularLocation>
        <location evidence="7">Cell membrane</location>
        <topology evidence="7">Single-pass type II membrane protein</topology>
    </subcellularLocation>
</comment>
<evidence type="ECO:0000256" key="5">
    <source>
        <dbReference type="ARBA" id="ARBA00022989"/>
    </source>
</evidence>
<comment type="similarity">
    <text evidence="2 7">Belongs to the ExbD/TolR family.</text>
</comment>
<dbReference type="InterPro" id="IPR003400">
    <property type="entry name" value="ExbD"/>
</dbReference>
<evidence type="ECO:0000256" key="4">
    <source>
        <dbReference type="ARBA" id="ARBA00022692"/>
    </source>
</evidence>
<evidence type="ECO:0000256" key="7">
    <source>
        <dbReference type="RuleBase" id="RU003879"/>
    </source>
</evidence>
<dbReference type="EMBL" id="WELG01000002">
    <property type="protein sequence ID" value="KAB7529153.1"/>
    <property type="molecule type" value="Genomic_DNA"/>
</dbReference>
<dbReference type="Pfam" id="PF02472">
    <property type="entry name" value="ExbD"/>
    <property type="match status" value="1"/>
</dbReference>